<sequence length="219" mass="25880">MDLNFYSNFPSREEVERIPFQQCRLLNNSEVICWVLTHFQNNIRYYQWYCGASPQFPLIINENMPFFISEKLDDPVNVVIVLKIEHLSYQYRDLGFVLFHLKVSNVDNISSMLKIFSTNEIPNCTQTYDFKLITHHACCSFQTFNILFTLPNKDVYSVFAYGTSWNDVHPGDKMFYSFKPINAKTDYYDTVSLLSYGEDNSEIIRNYEAQSVFHNPPFW</sequence>
<keyword evidence="2" id="KW-1185">Reference proteome</keyword>
<dbReference type="InParanoid" id="A2FI56"/>
<evidence type="ECO:0000313" key="2">
    <source>
        <dbReference type="Proteomes" id="UP000001542"/>
    </source>
</evidence>
<name>A2FI56_TRIV3</name>
<gene>
    <name evidence="1" type="ORF">TVAG_461830</name>
</gene>
<dbReference type="RefSeq" id="XP_001308339.1">
    <property type="nucleotide sequence ID" value="XM_001308338.1"/>
</dbReference>
<accession>A2FI56</accession>
<dbReference type="KEGG" id="tva:4753172"/>
<protein>
    <submittedName>
        <fullName evidence="1">Uncharacterized protein</fullName>
    </submittedName>
</protein>
<dbReference type="VEuPathDB" id="TrichDB:TVAG_461830"/>
<reference evidence="1" key="2">
    <citation type="journal article" date="2007" name="Science">
        <title>Draft genome sequence of the sexually transmitted pathogen Trichomonas vaginalis.</title>
        <authorList>
            <person name="Carlton J.M."/>
            <person name="Hirt R.P."/>
            <person name="Silva J.C."/>
            <person name="Delcher A.L."/>
            <person name="Schatz M."/>
            <person name="Zhao Q."/>
            <person name="Wortman J.R."/>
            <person name="Bidwell S.L."/>
            <person name="Alsmark U.C.M."/>
            <person name="Besteiro S."/>
            <person name="Sicheritz-Ponten T."/>
            <person name="Noel C.J."/>
            <person name="Dacks J.B."/>
            <person name="Foster P.G."/>
            <person name="Simillion C."/>
            <person name="Van de Peer Y."/>
            <person name="Miranda-Saavedra D."/>
            <person name="Barton G.J."/>
            <person name="Westrop G.D."/>
            <person name="Mueller S."/>
            <person name="Dessi D."/>
            <person name="Fiori P.L."/>
            <person name="Ren Q."/>
            <person name="Paulsen I."/>
            <person name="Zhang H."/>
            <person name="Bastida-Corcuera F.D."/>
            <person name="Simoes-Barbosa A."/>
            <person name="Brown M.T."/>
            <person name="Hayes R.D."/>
            <person name="Mukherjee M."/>
            <person name="Okumura C.Y."/>
            <person name="Schneider R."/>
            <person name="Smith A.J."/>
            <person name="Vanacova S."/>
            <person name="Villalvazo M."/>
            <person name="Haas B.J."/>
            <person name="Pertea M."/>
            <person name="Feldblyum T.V."/>
            <person name="Utterback T.R."/>
            <person name="Shu C.L."/>
            <person name="Osoegawa K."/>
            <person name="de Jong P.J."/>
            <person name="Hrdy I."/>
            <person name="Horvathova L."/>
            <person name="Zubacova Z."/>
            <person name="Dolezal P."/>
            <person name="Malik S.B."/>
            <person name="Logsdon J.M. Jr."/>
            <person name="Henze K."/>
            <person name="Gupta A."/>
            <person name="Wang C.C."/>
            <person name="Dunne R.L."/>
            <person name="Upcroft J.A."/>
            <person name="Upcroft P."/>
            <person name="White O."/>
            <person name="Salzberg S.L."/>
            <person name="Tang P."/>
            <person name="Chiu C.-H."/>
            <person name="Lee Y.-S."/>
            <person name="Embley T.M."/>
            <person name="Coombs G.H."/>
            <person name="Mottram J.C."/>
            <person name="Tachezy J."/>
            <person name="Fraser-Liggett C.M."/>
            <person name="Johnson P.J."/>
        </authorList>
    </citation>
    <scope>NUCLEOTIDE SEQUENCE [LARGE SCALE GENOMIC DNA]</scope>
    <source>
        <strain evidence="1">G3</strain>
    </source>
</reference>
<dbReference type="EMBL" id="DS113807">
    <property type="protein sequence ID" value="EAX95409.1"/>
    <property type="molecule type" value="Genomic_DNA"/>
</dbReference>
<organism evidence="1 2">
    <name type="scientific">Trichomonas vaginalis (strain ATCC PRA-98 / G3)</name>
    <dbReference type="NCBI Taxonomy" id="412133"/>
    <lineage>
        <taxon>Eukaryota</taxon>
        <taxon>Metamonada</taxon>
        <taxon>Parabasalia</taxon>
        <taxon>Trichomonadida</taxon>
        <taxon>Trichomonadidae</taxon>
        <taxon>Trichomonas</taxon>
    </lineage>
</organism>
<proteinExistence type="predicted"/>
<dbReference type="AlphaFoldDB" id="A2FI56"/>
<evidence type="ECO:0000313" key="1">
    <source>
        <dbReference type="EMBL" id="EAX95409.1"/>
    </source>
</evidence>
<dbReference type="VEuPathDB" id="TrichDB:TVAGG3_0604100"/>
<reference evidence="1" key="1">
    <citation type="submission" date="2006-10" db="EMBL/GenBank/DDBJ databases">
        <authorList>
            <person name="Amadeo P."/>
            <person name="Zhao Q."/>
            <person name="Wortman J."/>
            <person name="Fraser-Liggett C."/>
            <person name="Carlton J."/>
        </authorList>
    </citation>
    <scope>NUCLEOTIDE SEQUENCE</scope>
    <source>
        <strain evidence="1">G3</strain>
    </source>
</reference>
<dbReference type="Proteomes" id="UP000001542">
    <property type="component" value="Unassembled WGS sequence"/>
</dbReference>